<dbReference type="Proteomes" id="UP000265520">
    <property type="component" value="Unassembled WGS sequence"/>
</dbReference>
<feature type="non-terminal residue" evidence="2">
    <location>
        <position position="66"/>
    </location>
</feature>
<keyword evidence="3" id="KW-1185">Reference proteome</keyword>
<comment type="caution">
    <text evidence="2">The sequence shown here is derived from an EMBL/GenBank/DDBJ whole genome shotgun (WGS) entry which is preliminary data.</text>
</comment>
<organism evidence="2 3">
    <name type="scientific">Trifolium medium</name>
    <dbReference type="NCBI Taxonomy" id="97028"/>
    <lineage>
        <taxon>Eukaryota</taxon>
        <taxon>Viridiplantae</taxon>
        <taxon>Streptophyta</taxon>
        <taxon>Embryophyta</taxon>
        <taxon>Tracheophyta</taxon>
        <taxon>Spermatophyta</taxon>
        <taxon>Magnoliopsida</taxon>
        <taxon>eudicotyledons</taxon>
        <taxon>Gunneridae</taxon>
        <taxon>Pentapetalae</taxon>
        <taxon>rosids</taxon>
        <taxon>fabids</taxon>
        <taxon>Fabales</taxon>
        <taxon>Fabaceae</taxon>
        <taxon>Papilionoideae</taxon>
        <taxon>50 kb inversion clade</taxon>
        <taxon>NPAAA clade</taxon>
        <taxon>Hologalegina</taxon>
        <taxon>IRL clade</taxon>
        <taxon>Trifolieae</taxon>
        <taxon>Trifolium</taxon>
    </lineage>
</organism>
<reference evidence="2 3" key="1">
    <citation type="journal article" date="2018" name="Front. Plant Sci.">
        <title>Red Clover (Trifolium pratense) and Zigzag Clover (T. medium) - A Picture of Genomic Similarities and Differences.</title>
        <authorList>
            <person name="Dluhosova J."/>
            <person name="Istvanek J."/>
            <person name="Nedelnik J."/>
            <person name="Repkova J."/>
        </authorList>
    </citation>
    <scope>NUCLEOTIDE SEQUENCE [LARGE SCALE GENOMIC DNA]</scope>
    <source>
        <strain evidence="3">cv. 10/8</strain>
        <tissue evidence="2">Leaf</tissue>
    </source>
</reference>
<feature type="compositionally biased region" description="Basic residues" evidence="1">
    <location>
        <begin position="1"/>
        <end position="10"/>
    </location>
</feature>
<name>A0A392U3A8_9FABA</name>
<evidence type="ECO:0000313" key="2">
    <source>
        <dbReference type="EMBL" id="MCI67578.1"/>
    </source>
</evidence>
<dbReference type="EMBL" id="LXQA010719893">
    <property type="protein sequence ID" value="MCI67578.1"/>
    <property type="molecule type" value="Genomic_DNA"/>
</dbReference>
<feature type="region of interest" description="Disordered" evidence="1">
    <location>
        <begin position="42"/>
        <end position="66"/>
    </location>
</feature>
<proteinExistence type="predicted"/>
<evidence type="ECO:0000256" key="1">
    <source>
        <dbReference type="SAM" id="MobiDB-lite"/>
    </source>
</evidence>
<accession>A0A392U3A8</accession>
<feature type="region of interest" description="Disordered" evidence="1">
    <location>
        <begin position="1"/>
        <end position="26"/>
    </location>
</feature>
<protein>
    <submittedName>
        <fullName evidence="2">Uncharacterized protein</fullName>
    </submittedName>
</protein>
<sequence>MKTQGKRKTPHGTTAAGTEAKHVHLPMTPTTVEVVALHCHRRRQDSVSQQEDTGAGETVESGVIRL</sequence>
<evidence type="ECO:0000313" key="3">
    <source>
        <dbReference type="Proteomes" id="UP000265520"/>
    </source>
</evidence>
<dbReference type="AlphaFoldDB" id="A0A392U3A8"/>